<dbReference type="InterPro" id="IPR036220">
    <property type="entry name" value="UDP-Glc/GDP-Man_DH_C_sf"/>
</dbReference>
<dbReference type="InterPro" id="IPR001732">
    <property type="entry name" value="UDP-Glc/GDP-Man_DH_N"/>
</dbReference>
<dbReference type="GO" id="GO:0003979">
    <property type="term" value="F:UDP-glucose 6-dehydrogenase activity"/>
    <property type="evidence" value="ECO:0007669"/>
    <property type="project" value="UniProtKB-EC"/>
</dbReference>
<feature type="binding site" evidence="7">
    <location>
        <position position="161"/>
    </location>
    <ligand>
        <name>NAD(+)</name>
        <dbReference type="ChEBI" id="CHEBI:57540"/>
    </ligand>
</feature>
<proteinExistence type="inferred from homology"/>
<evidence type="ECO:0000313" key="9">
    <source>
        <dbReference type="EMBL" id="CAF1886064.1"/>
    </source>
</evidence>
<feature type="domain" description="UDP-glucose/GDP-mannose dehydrogenase C-terminal" evidence="8">
    <location>
        <begin position="328"/>
        <end position="452"/>
    </location>
</feature>
<name>A0A816K1U8_BRANA</name>
<feature type="active site" description="Nucleophile" evidence="6">
    <location>
        <position position="272"/>
    </location>
</feature>
<feature type="binding site" evidence="7">
    <location>
        <position position="38"/>
    </location>
    <ligand>
        <name>NAD(+)</name>
        <dbReference type="ChEBI" id="CHEBI:57540"/>
    </ligand>
</feature>
<reference evidence="9" key="1">
    <citation type="submission" date="2021-01" db="EMBL/GenBank/DDBJ databases">
        <authorList>
            <consortium name="Genoscope - CEA"/>
            <person name="William W."/>
        </authorList>
    </citation>
    <scope>NUCLEOTIDE SEQUENCE</scope>
</reference>
<feature type="binding site" evidence="7">
    <location>
        <begin position="86"/>
        <end position="90"/>
    </location>
    <ligand>
        <name>NAD(+)</name>
        <dbReference type="ChEBI" id="CHEBI:57540"/>
    </ligand>
</feature>
<evidence type="ECO:0000256" key="4">
    <source>
        <dbReference type="ARBA" id="ARBA00023002"/>
    </source>
</evidence>
<evidence type="ECO:0000256" key="3">
    <source>
        <dbReference type="ARBA" id="ARBA00012954"/>
    </source>
</evidence>
<dbReference type="EMBL" id="HG994366">
    <property type="protein sequence ID" value="CAF1886064.1"/>
    <property type="molecule type" value="Genomic_DNA"/>
</dbReference>
<accession>A0A816K1U8</accession>
<feature type="binding site" evidence="7">
    <location>
        <position position="33"/>
    </location>
    <ligand>
        <name>NAD(+)</name>
        <dbReference type="ChEBI" id="CHEBI:57540"/>
    </ligand>
</feature>
<dbReference type="FunFam" id="1.20.5.100:FF:000001">
    <property type="entry name" value="UDP-glucose 6-dehydrogenase"/>
    <property type="match status" value="1"/>
</dbReference>
<dbReference type="SUPFAM" id="SSF51735">
    <property type="entry name" value="NAD(P)-binding Rossmann-fold domains"/>
    <property type="match status" value="1"/>
</dbReference>
<dbReference type="FunFam" id="3.40.50.720:FF:000032">
    <property type="entry name" value="UDP-glucose 6-dehydrogenase"/>
    <property type="match status" value="1"/>
</dbReference>
<evidence type="ECO:0000259" key="8">
    <source>
        <dbReference type="SMART" id="SM00984"/>
    </source>
</evidence>
<dbReference type="GO" id="GO:0006065">
    <property type="term" value="P:UDP-glucuronate biosynthetic process"/>
    <property type="evidence" value="ECO:0007669"/>
    <property type="project" value="UniProtKB-UniPathway"/>
</dbReference>
<dbReference type="InterPro" id="IPR017476">
    <property type="entry name" value="UDP-Glc/GDP-Man"/>
</dbReference>
<keyword evidence="4" id="KW-0560">Oxidoreductase</keyword>
<dbReference type="Gene3D" id="1.20.5.100">
    <property type="entry name" value="Cytochrome c1, transmembrane anchor, C-terminal"/>
    <property type="match status" value="1"/>
</dbReference>
<dbReference type="Pfam" id="PF00984">
    <property type="entry name" value="UDPG_MGDP_dh"/>
    <property type="match status" value="1"/>
</dbReference>
<evidence type="ECO:0000256" key="7">
    <source>
        <dbReference type="PIRSR" id="PIRSR500133-3"/>
    </source>
</evidence>
<organism evidence="9">
    <name type="scientific">Brassica napus</name>
    <name type="common">Rape</name>
    <dbReference type="NCBI Taxonomy" id="3708"/>
    <lineage>
        <taxon>Eukaryota</taxon>
        <taxon>Viridiplantae</taxon>
        <taxon>Streptophyta</taxon>
        <taxon>Embryophyta</taxon>
        <taxon>Tracheophyta</taxon>
        <taxon>Spermatophyta</taxon>
        <taxon>Magnoliopsida</taxon>
        <taxon>eudicotyledons</taxon>
        <taxon>Gunneridae</taxon>
        <taxon>Pentapetalae</taxon>
        <taxon>rosids</taxon>
        <taxon>malvids</taxon>
        <taxon>Brassicales</taxon>
        <taxon>Brassicaceae</taxon>
        <taxon>Brassiceae</taxon>
        <taxon>Brassica</taxon>
    </lineage>
</organism>
<keyword evidence="5 7" id="KW-0520">NAD</keyword>
<sequence>MVKICCIGAGYVGGPTMAVIALKCPSVEVAVVDISVPRITAWNSDQLPIYEPGLDDVVKQCRGKNLFFSTDVEKHVREADIVFVSVNTPTKTRGLGAGKAADLTYWESAARMIADVSVSDKIVVEKSTVPVKTAEAIEKILTHNSKGIKFQILSNPEFLAEGTAIEDLFKPDRVLIGGRETPEGFAAVKALKDIYSQWVPEERILTTNLWSAELSKLAANAFLAQRISSVNAMSALCEATGANVTEVSYAVGKDSRIGPKFLNSSVGFGGSCFQKDILNLVYICECNGLPEVAEYWKQVIKINDYQKTRFVNRIVSSMFNTVSNKKIAVLGFAFKKDTGDTRETPAIDVCKGLIGDKARISIYDPQVTEEQIQRDLTMNKFDWDHPLHLQPMSPTTVKQVSVAWDAYAATKDAHGICILTEWDEFKKLDYEKIFENMQKPAFVFDGRNVVDAEKLRKIGFIVYSIVDGVKLAGEAMDAVHERASGFLRHKKLRKDAEIEFGFVSIDQKLGEERLVDAKHRTNQLFSWETRINSISRNEEEPVNLNLGF</sequence>
<protein>
    <recommendedName>
        <fullName evidence="3">UDP-glucose 6-dehydrogenase</fullName>
        <ecNumber evidence="3">1.1.1.22</ecNumber>
    </recommendedName>
</protein>
<dbReference type="OMA" id="LFMGFTE"/>
<dbReference type="InterPro" id="IPR036291">
    <property type="entry name" value="NAD(P)-bd_dom_sf"/>
</dbReference>
<comment type="pathway">
    <text evidence="1">Nucleotide-sugar biosynthesis; UDP-alpha-D-glucuronate biosynthesis; UDP-alpha-D-glucuronate from UDP-alpha-D-glucose: step 1/1.</text>
</comment>
<dbReference type="SMART" id="SM00984">
    <property type="entry name" value="UDPG_MGDP_dh_C"/>
    <property type="match status" value="1"/>
</dbReference>
<dbReference type="AlphaFoldDB" id="A0A816K1U8"/>
<feature type="binding site" evidence="7">
    <location>
        <begin position="272"/>
        <end position="275"/>
    </location>
    <ligand>
        <name>NAD(+)</name>
        <dbReference type="ChEBI" id="CHEBI:57540"/>
    </ligand>
</feature>
<dbReference type="GO" id="GO:0051287">
    <property type="term" value="F:NAD binding"/>
    <property type="evidence" value="ECO:0007669"/>
    <property type="project" value="InterPro"/>
</dbReference>
<dbReference type="UniPathway" id="UPA00038">
    <property type="reaction ID" value="UER00491"/>
</dbReference>
<dbReference type="InterPro" id="IPR014026">
    <property type="entry name" value="UDP-Glc/GDP-Man_DH_dimer"/>
</dbReference>
<dbReference type="SUPFAM" id="SSF48179">
    <property type="entry name" value="6-phosphogluconate dehydrogenase C-terminal domain-like"/>
    <property type="match status" value="1"/>
</dbReference>
<evidence type="ECO:0000256" key="6">
    <source>
        <dbReference type="PIRSR" id="PIRSR500133-1"/>
    </source>
</evidence>
<dbReference type="NCBIfam" id="TIGR03026">
    <property type="entry name" value="NDP-sugDHase"/>
    <property type="match status" value="1"/>
</dbReference>
<dbReference type="InterPro" id="IPR008927">
    <property type="entry name" value="6-PGluconate_DH-like_C_sf"/>
</dbReference>
<feature type="binding site" evidence="7">
    <location>
        <position position="342"/>
    </location>
    <ligand>
        <name>NAD(+)</name>
        <dbReference type="ChEBI" id="CHEBI:57540"/>
    </ligand>
</feature>
<feature type="binding site" evidence="7">
    <location>
        <begin position="127"/>
        <end position="128"/>
    </location>
    <ligand>
        <name>NAD(+)</name>
        <dbReference type="ChEBI" id="CHEBI:57540"/>
    </ligand>
</feature>
<dbReference type="Proteomes" id="UP001295469">
    <property type="component" value="Chromosome C02"/>
</dbReference>
<gene>
    <name evidence="9" type="ORF">DARMORV10_C02P07740.1</name>
</gene>
<dbReference type="PIRSF" id="PIRSF000124">
    <property type="entry name" value="UDPglc_GDPman_dh"/>
    <property type="match status" value="1"/>
</dbReference>
<feature type="binding site" evidence="7">
    <location>
        <begin position="8"/>
        <end position="13"/>
    </location>
    <ligand>
        <name>NAD(+)</name>
        <dbReference type="ChEBI" id="CHEBI:57540"/>
    </ligand>
</feature>
<dbReference type="EC" id="1.1.1.22" evidence="3"/>
<evidence type="ECO:0000256" key="1">
    <source>
        <dbReference type="ARBA" id="ARBA00004701"/>
    </source>
</evidence>
<dbReference type="Pfam" id="PF03721">
    <property type="entry name" value="UDPG_MGDP_dh_N"/>
    <property type="match status" value="1"/>
</dbReference>
<evidence type="ECO:0000256" key="2">
    <source>
        <dbReference type="ARBA" id="ARBA00006601"/>
    </source>
</evidence>
<dbReference type="Gramene" id="CDX90989">
    <property type="protein sequence ID" value="CDX90989"/>
    <property type="gene ID" value="GSBRNA2T00151748001"/>
</dbReference>
<dbReference type="FunFam" id="3.40.50.720:FF:000089">
    <property type="entry name" value="UDP-glucose 6-dehydrogenase"/>
    <property type="match status" value="1"/>
</dbReference>
<dbReference type="PANTHER" id="PTHR11374:SF60">
    <property type="entry name" value="UDP-GLUCOSE 6-DEHYDROGENASE 3"/>
    <property type="match status" value="1"/>
</dbReference>
<dbReference type="SUPFAM" id="SSF52413">
    <property type="entry name" value="UDP-glucose/GDP-mannose dehydrogenase C-terminal domain"/>
    <property type="match status" value="1"/>
</dbReference>
<dbReference type="Gene3D" id="3.40.50.720">
    <property type="entry name" value="NAD(P)-binding Rossmann-like Domain"/>
    <property type="match status" value="2"/>
</dbReference>
<dbReference type="PANTHER" id="PTHR11374">
    <property type="entry name" value="UDP-GLUCOSE DEHYDROGENASE/UDP-MANNAC DEHYDROGENASE"/>
    <property type="match status" value="1"/>
</dbReference>
<comment type="similarity">
    <text evidence="2">Belongs to the UDP-glucose/GDP-mannose dehydrogenase family.</text>
</comment>
<dbReference type="PIRSF" id="PIRSF500133">
    <property type="entry name" value="UDPglc_DH_euk"/>
    <property type="match status" value="1"/>
</dbReference>
<dbReference type="InterPro" id="IPR028356">
    <property type="entry name" value="UDPglc_DH_euk"/>
</dbReference>
<evidence type="ECO:0000256" key="5">
    <source>
        <dbReference type="ARBA" id="ARBA00023027"/>
    </source>
</evidence>
<dbReference type="Pfam" id="PF03720">
    <property type="entry name" value="UDPG_MGDP_dh_C"/>
    <property type="match status" value="1"/>
</dbReference>
<dbReference type="InterPro" id="IPR014027">
    <property type="entry name" value="UDP-Glc/GDP-Man_DH_C"/>
</dbReference>